<evidence type="ECO:0000313" key="3">
    <source>
        <dbReference type="Proteomes" id="UP001596118"/>
    </source>
</evidence>
<keyword evidence="2" id="KW-0436">Ligase</keyword>
<proteinExistence type="predicted"/>
<keyword evidence="3" id="KW-1185">Reference proteome</keyword>
<feature type="region of interest" description="Disordered" evidence="1">
    <location>
        <begin position="191"/>
        <end position="218"/>
    </location>
</feature>
<sequence length="289" mass="32313">MKRYPSLPTVSDAPEGLLSGHLWLLELIDGWHLRFRMTDSGLIRFGDREAVYDDPGELPDAYGHAVRHVRERFDRETLRDAVEDVSDVVFFGVATGRRTIGYDWSRTPSFLGHDVWSADAGAFRPPDAAEAIFERLGLDPVNAVERERRARDFDPESYAVPSSAWYDGPAAGVVVRNKAGGRGVIRNEITENRGGDADVERGGDAGADDVSPTDAAATYGSRERLRRIATRIADRGRPVTTDALAERAFEAFLRERHPDVSREGEGSTRRVIRSELRSRSRRFLDDRSE</sequence>
<gene>
    <name evidence="2" type="ORF">ACFPM1_12930</name>
</gene>
<evidence type="ECO:0000313" key="2">
    <source>
        <dbReference type="EMBL" id="MFC5279654.1"/>
    </source>
</evidence>
<organism evidence="2 3">
    <name type="scientific">Halorubrum rubrum</name>
    <dbReference type="NCBI Taxonomy" id="1126240"/>
    <lineage>
        <taxon>Archaea</taxon>
        <taxon>Methanobacteriati</taxon>
        <taxon>Methanobacteriota</taxon>
        <taxon>Stenosarchaea group</taxon>
        <taxon>Halobacteria</taxon>
        <taxon>Halobacteriales</taxon>
        <taxon>Haloferacaceae</taxon>
        <taxon>Halorubrum</taxon>
    </lineage>
</organism>
<reference evidence="2 3" key="1">
    <citation type="journal article" date="2019" name="Int. J. Syst. Evol. Microbiol.">
        <title>The Global Catalogue of Microorganisms (GCM) 10K type strain sequencing project: providing services to taxonomists for standard genome sequencing and annotation.</title>
        <authorList>
            <consortium name="The Broad Institute Genomics Platform"/>
            <consortium name="The Broad Institute Genome Sequencing Center for Infectious Disease"/>
            <person name="Wu L."/>
            <person name="Ma J."/>
        </authorList>
    </citation>
    <scope>NUCLEOTIDE SEQUENCE [LARGE SCALE GENOMIC DNA]</scope>
    <source>
        <strain evidence="2 3">CGMCC 1.12124</strain>
    </source>
</reference>
<evidence type="ECO:0000256" key="1">
    <source>
        <dbReference type="SAM" id="MobiDB-lite"/>
    </source>
</evidence>
<dbReference type="SUPFAM" id="SSF56091">
    <property type="entry name" value="DNA ligase/mRNA capping enzyme, catalytic domain"/>
    <property type="match status" value="1"/>
</dbReference>
<comment type="caution">
    <text evidence="2">The sequence shown here is derived from an EMBL/GenBank/DDBJ whole genome shotgun (WGS) entry which is preliminary data.</text>
</comment>
<name>A0ABD5R408_9EURY</name>
<dbReference type="RefSeq" id="WP_256411436.1">
    <property type="nucleotide sequence ID" value="NZ_JANHDM010000004.1"/>
</dbReference>
<dbReference type="EMBL" id="JBHSKY010000015">
    <property type="protein sequence ID" value="MFC5279654.1"/>
    <property type="molecule type" value="Genomic_DNA"/>
</dbReference>
<dbReference type="AlphaFoldDB" id="A0ABD5R408"/>
<protein>
    <submittedName>
        <fullName evidence="2">RNA ligase family protein</fullName>
    </submittedName>
</protein>
<dbReference type="GO" id="GO:0016874">
    <property type="term" value="F:ligase activity"/>
    <property type="evidence" value="ECO:0007669"/>
    <property type="project" value="UniProtKB-KW"/>
</dbReference>
<accession>A0ABD5R408</accession>
<dbReference type="Proteomes" id="UP001596118">
    <property type="component" value="Unassembled WGS sequence"/>
</dbReference>
<feature type="compositionally biased region" description="Basic and acidic residues" evidence="1">
    <location>
        <begin position="191"/>
        <end position="203"/>
    </location>
</feature>